<feature type="transmembrane region" description="Helical" evidence="1">
    <location>
        <begin position="107"/>
        <end position="128"/>
    </location>
</feature>
<dbReference type="GO" id="GO:0009103">
    <property type="term" value="P:lipopolysaccharide biosynthetic process"/>
    <property type="evidence" value="ECO:0007669"/>
    <property type="project" value="TreeGrafter"/>
</dbReference>
<dbReference type="AlphaFoldDB" id="A0A5M6I701"/>
<dbReference type="PANTHER" id="PTHR23028:SF53">
    <property type="entry name" value="ACYL_TRANSF_3 DOMAIN-CONTAINING PROTEIN"/>
    <property type="match status" value="1"/>
</dbReference>
<keyword evidence="4" id="KW-0012">Acyltransferase</keyword>
<dbReference type="Pfam" id="PF19040">
    <property type="entry name" value="SGNH"/>
    <property type="match status" value="1"/>
</dbReference>
<feature type="transmembrane region" description="Helical" evidence="1">
    <location>
        <begin position="358"/>
        <end position="383"/>
    </location>
</feature>
<feature type="transmembrane region" description="Helical" evidence="1">
    <location>
        <begin position="172"/>
        <end position="191"/>
    </location>
</feature>
<feature type="transmembrane region" description="Helical" evidence="1">
    <location>
        <begin position="225"/>
        <end position="246"/>
    </location>
</feature>
<dbReference type="Proteomes" id="UP000323886">
    <property type="component" value="Unassembled WGS sequence"/>
</dbReference>
<feature type="domain" description="Acyltransferase 3" evidence="2">
    <location>
        <begin position="20"/>
        <end position="333"/>
    </location>
</feature>
<comment type="caution">
    <text evidence="4">The sequence shown here is derived from an EMBL/GenBank/DDBJ whole genome shotgun (WGS) entry which is preliminary data.</text>
</comment>
<reference evidence="4 5" key="1">
    <citation type="submission" date="2019-09" db="EMBL/GenBank/DDBJ databases">
        <title>Draft Whole-Genome sequence of Blastochloris sulfoviridis DSM 729.</title>
        <authorList>
            <person name="Meyer T.E."/>
            <person name="Kyndt J.A."/>
        </authorList>
    </citation>
    <scope>NUCLEOTIDE SEQUENCE [LARGE SCALE GENOMIC DNA]</scope>
    <source>
        <strain evidence="4 5">DSM 729</strain>
    </source>
</reference>
<dbReference type="InterPro" id="IPR050879">
    <property type="entry name" value="Acyltransferase_3"/>
</dbReference>
<evidence type="ECO:0000259" key="2">
    <source>
        <dbReference type="Pfam" id="PF01757"/>
    </source>
</evidence>
<feature type="transmembrane region" description="Helical" evidence="1">
    <location>
        <begin position="82"/>
        <end position="101"/>
    </location>
</feature>
<keyword evidence="1" id="KW-1133">Transmembrane helix</keyword>
<keyword evidence="4" id="KW-0808">Transferase</keyword>
<dbReference type="InterPro" id="IPR002656">
    <property type="entry name" value="Acyl_transf_3_dom"/>
</dbReference>
<dbReference type="EMBL" id="VWPL01000001">
    <property type="protein sequence ID" value="KAA5603657.1"/>
    <property type="molecule type" value="Genomic_DNA"/>
</dbReference>
<feature type="transmembrane region" description="Helical" evidence="1">
    <location>
        <begin position="44"/>
        <end position="61"/>
    </location>
</feature>
<sequence>MVLPQPIMVSRQSGRDFRRDIQGLRAIAVLAILVFHLSDSWLPGGFAGVDIFFVISGYLISRQIIQAESFSFRTFYLRRFRRLFAALLATVLVSLLVGWKILTPADYVSLGWSALYSLLATANIHFYLSQNYFDSDVFLKPLLHIWSLSVEEQFYLFWPAAIVALKWLRLPLVPAIVAVGVMSLAASYWVTGIAPSFAFYMMPFRVFEFSLGAAVVLLGDIRCSAWLRQACGAGGLVLITISLLVFDGRTPWPGLAALVPTLGTAALIFAGPASFANRLLDNAIFQFVGRRSYSIYLVHWPLIVFYRYWMLLPVTPAELVSLFAGSIVLGAVLFSAVEKPFRYGFSQTAKLRSWRAAGTAATGLAAVCALAGSVGLAVAVVVADGFPARVKSVQKPGELTFAGDLCDHRLSRCGFGDLSANRIVYLVGDSHALNLLFGLDELFKEHGFKGIAFFDHGCLFLRNTRRFISGVPDQQCAKNVAQAYRQLEADKFPVILVGNYGGYARDIGESDGPLFEGVGNDYVNWLEERLSKSLRQIRAGERTTILLNSSYNAGINIATCLARPGGDLKSCQPAPLAKVRKETEAIDLMVERVSAQIPGLMIIDPKSVFCSNDQCEIMAGNQLYFRDATHLTNAGSRFLISRIQDRLLAALNGSPAHAPSTD</sequence>
<feature type="transmembrane region" description="Helical" evidence="1">
    <location>
        <begin position="317"/>
        <end position="337"/>
    </location>
</feature>
<keyword evidence="1" id="KW-0472">Membrane</keyword>
<feature type="transmembrane region" description="Helical" evidence="1">
    <location>
        <begin position="21"/>
        <end position="38"/>
    </location>
</feature>
<accession>A0A5M6I701</accession>
<dbReference type="GO" id="GO:0016020">
    <property type="term" value="C:membrane"/>
    <property type="evidence" value="ECO:0007669"/>
    <property type="project" value="TreeGrafter"/>
</dbReference>
<dbReference type="PANTHER" id="PTHR23028">
    <property type="entry name" value="ACETYLTRANSFERASE"/>
    <property type="match status" value="1"/>
</dbReference>
<dbReference type="Pfam" id="PF01757">
    <property type="entry name" value="Acyl_transf_3"/>
    <property type="match status" value="1"/>
</dbReference>
<protein>
    <submittedName>
        <fullName evidence="4">Acyltransferase</fullName>
    </submittedName>
</protein>
<evidence type="ECO:0000313" key="4">
    <source>
        <dbReference type="EMBL" id="KAA5603657.1"/>
    </source>
</evidence>
<evidence type="ECO:0000256" key="1">
    <source>
        <dbReference type="SAM" id="Phobius"/>
    </source>
</evidence>
<keyword evidence="1" id="KW-0812">Transmembrane</keyword>
<feature type="domain" description="SGNH" evidence="3">
    <location>
        <begin position="411"/>
        <end position="643"/>
    </location>
</feature>
<evidence type="ECO:0000313" key="5">
    <source>
        <dbReference type="Proteomes" id="UP000323886"/>
    </source>
</evidence>
<evidence type="ECO:0000259" key="3">
    <source>
        <dbReference type="Pfam" id="PF19040"/>
    </source>
</evidence>
<keyword evidence="5" id="KW-1185">Reference proteome</keyword>
<proteinExistence type="predicted"/>
<dbReference type="GO" id="GO:0016747">
    <property type="term" value="F:acyltransferase activity, transferring groups other than amino-acyl groups"/>
    <property type="evidence" value="ECO:0007669"/>
    <property type="project" value="InterPro"/>
</dbReference>
<dbReference type="OrthoDB" id="9796461at2"/>
<gene>
    <name evidence="4" type="ORF">F1193_00775</name>
</gene>
<feature type="transmembrane region" description="Helical" evidence="1">
    <location>
        <begin position="252"/>
        <end position="272"/>
    </location>
</feature>
<dbReference type="InterPro" id="IPR043968">
    <property type="entry name" value="SGNH"/>
</dbReference>
<organism evidence="4 5">
    <name type="scientific">Blastochloris sulfoviridis</name>
    <dbReference type="NCBI Taxonomy" id="50712"/>
    <lineage>
        <taxon>Bacteria</taxon>
        <taxon>Pseudomonadati</taxon>
        <taxon>Pseudomonadota</taxon>
        <taxon>Alphaproteobacteria</taxon>
        <taxon>Hyphomicrobiales</taxon>
        <taxon>Blastochloridaceae</taxon>
        <taxon>Blastochloris</taxon>
    </lineage>
</organism>
<feature type="transmembrane region" description="Helical" evidence="1">
    <location>
        <begin position="293"/>
        <end position="311"/>
    </location>
</feature>
<feature type="transmembrane region" description="Helical" evidence="1">
    <location>
        <begin position="197"/>
        <end position="218"/>
    </location>
</feature>
<name>A0A5M6I701_9HYPH</name>